<dbReference type="SMART" id="SM00194">
    <property type="entry name" value="PTPc"/>
    <property type="match status" value="2"/>
</dbReference>
<keyword evidence="7" id="KW-0472">Membrane</keyword>
<keyword evidence="11" id="KW-1185">Reference proteome</keyword>
<comment type="similarity">
    <text evidence="1">Belongs to the protein-tyrosine phosphatase family.</text>
</comment>
<feature type="domain" description="Tyrosine specific protein phosphatases" evidence="9">
    <location>
        <begin position="905"/>
        <end position="979"/>
    </location>
</feature>
<feature type="compositionally biased region" description="Low complexity" evidence="6">
    <location>
        <begin position="250"/>
        <end position="264"/>
    </location>
</feature>
<keyword evidence="4" id="KW-0904">Protein phosphatase</keyword>
<evidence type="ECO:0000259" key="9">
    <source>
        <dbReference type="PROSITE" id="PS50056"/>
    </source>
</evidence>
<evidence type="ECO:0000313" key="10">
    <source>
        <dbReference type="EMBL" id="KAK7089830.1"/>
    </source>
</evidence>
<comment type="caution">
    <text evidence="10">The sequence shown here is derived from an EMBL/GenBank/DDBJ whole genome shotgun (WGS) entry which is preliminary data.</text>
</comment>
<dbReference type="PANTHER" id="PTHR19134">
    <property type="entry name" value="RECEPTOR-TYPE TYROSINE-PROTEIN PHOSPHATASE"/>
    <property type="match status" value="1"/>
</dbReference>
<dbReference type="PRINTS" id="PR00700">
    <property type="entry name" value="PRTYPHPHTASE"/>
</dbReference>
<accession>A0AAN9AN21</accession>
<dbReference type="AlphaFoldDB" id="A0AAN9AN21"/>
<feature type="transmembrane region" description="Helical" evidence="7">
    <location>
        <begin position="201"/>
        <end position="225"/>
    </location>
</feature>
<dbReference type="CDD" id="cd00047">
    <property type="entry name" value="PTPc"/>
    <property type="match status" value="2"/>
</dbReference>
<dbReference type="InterPro" id="IPR016130">
    <property type="entry name" value="Tyr_Pase_AS"/>
</dbReference>
<keyword evidence="3" id="KW-0378">Hydrolase</keyword>
<evidence type="ECO:0000256" key="6">
    <source>
        <dbReference type="SAM" id="MobiDB-lite"/>
    </source>
</evidence>
<evidence type="ECO:0000256" key="1">
    <source>
        <dbReference type="ARBA" id="ARBA00009580"/>
    </source>
</evidence>
<evidence type="ECO:0000256" key="7">
    <source>
        <dbReference type="SAM" id="Phobius"/>
    </source>
</evidence>
<dbReference type="SMART" id="SM00404">
    <property type="entry name" value="PTPc_motif"/>
    <property type="match status" value="2"/>
</dbReference>
<keyword evidence="7" id="KW-1133">Transmembrane helix</keyword>
<evidence type="ECO:0000256" key="3">
    <source>
        <dbReference type="ARBA" id="ARBA00022801"/>
    </source>
</evidence>
<feature type="domain" description="Tyrosine-protein phosphatase" evidence="8">
    <location>
        <begin position="730"/>
        <end position="988"/>
    </location>
</feature>
<feature type="domain" description="Tyrosine specific protein phosphatases" evidence="9">
    <location>
        <begin position="618"/>
        <end position="691"/>
    </location>
</feature>
<dbReference type="PROSITE" id="PS00383">
    <property type="entry name" value="TYR_PHOSPHATASE_1"/>
    <property type="match status" value="1"/>
</dbReference>
<dbReference type="PROSITE" id="PS50056">
    <property type="entry name" value="TYR_PHOSPHATASE_2"/>
    <property type="match status" value="2"/>
</dbReference>
<reference evidence="10 11" key="1">
    <citation type="submission" date="2024-02" db="EMBL/GenBank/DDBJ databases">
        <title>Chromosome-scale genome assembly of the rough periwinkle Littorina saxatilis.</title>
        <authorList>
            <person name="De Jode A."/>
            <person name="Faria R."/>
            <person name="Formenti G."/>
            <person name="Sims Y."/>
            <person name="Smith T.P."/>
            <person name="Tracey A."/>
            <person name="Wood J.M.D."/>
            <person name="Zagrodzka Z.B."/>
            <person name="Johannesson K."/>
            <person name="Butlin R.K."/>
            <person name="Leder E.H."/>
        </authorList>
    </citation>
    <scope>NUCLEOTIDE SEQUENCE [LARGE SCALE GENOMIC DNA]</scope>
    <source>
        <strain evidence="10">Snail1</strain>
        <tissue evidence="10">Muscle</tissue>
    </source>
</reference>
<dbReference type="PANTHER" id="PTHR19134:SF562">
    <property type="entry name" value="PROTEIN-TYROSINE-PHOSPHATASE"/>
    <property type="match status" value="1"/>
</dbReference>
<evidence type="ECO:0000313" key="11">
    <source>
        <dbReference type="Proteomes" id="UP001374579"/>
    </source>
</evidence>
<dbReference type="Gene3D" id="2.170.300.10">
    <property type="entry name" value="Tie2 ligand-binding domain superfamily"/>
    <property type="match status" value="1"/>
</dbReference>
<name>A0AAN9AN21_9CAEN</name>
<dbReference type="InterPro" id="IPR000242">
    <property type="entry name" value="PTP_cat"/>
</dbReference>
<dbReference type="SUPFAM" id="SSF52799">
    <property type="entry name" value="(Phosphotyrosine protein) phosphatases II"/>
    <property type="match status" value="2"/>
</dbReference>
<dbReference type="GO" id="GO:0004725">
    <property type="term" value="F:protein tyrosine phosphatase activity"/>
    <property type="evidence" value="ECO:0007669"/>
    <property type="project" value="UniProtKB-EC"/>
</dbReference>
<dbReference type="GO" id="GO:0008045">
    <property type="term" value="P:motor neuron axon guidance"/>
    <property type="evidence" value="ECO:0007669"/>
    <property type="project" value="TreeGrafter"/>
</dbReference>
<dbReference type="Proteomes" id="UP001374579">
    <property type="component" value="Unassembled WGS sequence"/>
</dbReference>
<evidence type="ECO:0000256" key="4">
    <source>
        <dbReference type="ARBA" id="ARBA00022912"/>
    </source>
</evidence>
<sequence>MPLCQQVCRNGQYGVNCNKTCGQCANNDACNKTNGHCPGSCQGAFKPPLCDSVCDVGTYGKDCNRTCGQCGGDEVCDKDTGHCTACQSGWSPPLCQQECEAGRYGKDCNATCGHCKQNSTCCPDTGVCPHGCEEGFAENLCDKCHTSLWGANCSLHCGHCGNDGSCDMDTGLCLARQCSPGWNGTHCLQALPQSSAPSSPAVGVAVGVVVSLLLAAAVIGAVVFFRRRGGFKRESTRENNETEDFSGPRSQSESSGNSAENSNGKPKAAIKPRMKALGSARTEAADHANDLVEESAASSSADTHLYGNIPLTSSQAQKASIRSEKNGSSKAAGSASAKHGAKPAIAAKPKTNGPVYENVELGSMMKAEDLTGKNKIAAASPEVAAKPKIAAKGSGKDRPEDDDPEEKDVYSHEDLYACYSSVTPVSLLDKFQKYLLDCLASPYKVAAEFEKFPTGMPHAYTVGSDPANTKKNRFKKLCAYDKNRVLLNRPAGDTDTDYINATYIKGHNNEKAYIATQGPRSNTMGDLWWMIWQDDVTQIVMLTNLKEDGKDKCDEYWPAVGKTVAHGHVIVKATEEEERADFIIRTFILKVKGSPGKSREVQQYHYQAWPDHGVPAAGSLVNFWRYVTARAKTTAPPVVHCSAGVGRTGTYIALDIAMDRKSRGSDVSVKEIVTELREQRSIMVQTEVQYKFLHEVILEAYTSRDTRLTLQQLDDVFPADIDVTKPNKRIDQEFRLLKEIKRWAKPHHTNAELEENKHKNRDPRVLPDDDHLAYLNVYVRGRNQYISAVFMSWFKVRKGLLLTQLPLPDTMVDLWRLVEGCGVNTILSLGGQQDHTAVPNYCQYWPQTLDEVLTIGPYRVTLTNAANLGGSLKSFTMDFKTKDNSRQVRVLRFTAWSGELPSNTSELLQLVDTLNTATEDDTSPVVIQCLDGATRSGLFSVLFDVISRMTYDGDVDVFPTVRYANSVRPEAVTSEEQYRYCYKVAQEFKRTLSVYANT</sequence>
<evidence type="ECO:0000259" key="8">
    <source>
        <dbReference type="PROSITE" id="PS50055"/>
    </source>
</evidence>
<dbReference type="FunFam" id="3.90.190.10:FF:000102">
    <property type="entry name" value="Receptor-type tyrosine-protein phosphatase"/>
    <property type="match status" value="1"/>
</dbReference>
<dbReference type="InterPro" id="IPR029021">
    <property type="entry name" value="Prot-tyrosine_phosphatase-like"/>
</dbReference>
<evidence type="ECO:0000256" key="2">
    <source>
        <dbReference type="ARBA" id="ARBA00013064"/>
    </source>
</evidence>
<feature type="region of interest" description="Disordered" evidence="6">
    <location>
        <begin position="387"/>
        <end position="409"/>
    </location>
</feature>
<gene>
    <name evidence="10" type="ORF">V1264_024400</name>
</gene>
<feature type="region of interest" description="Disordered" evidence="6">
    <location>
        <begin position="233"/>
        <end position="286"/>
    </location>
</feature>
<dbReference type="PROSITE" id="PS50055">
    <property type="entry name" value="TYR_PHOSPHATASE_PTP"/>
    <property type="match status" value="2"/>
</dbReference>
<feature type="domain" description="Tyrosine-protein phosphatase" evidence="8">
    <location>
        <begin position="445"/>
        <end position="700"/>
    </location>
</feature>
<feature type="compositionally biased region" description="Low complexity" evidence="6">
    <location>
        <begin position="328"/>
        <end position="344"/>
    </location>
</feature>
<dbReference type="InterPro" id="IPR000387">
    <property type="entry name" value="Tyr_Pase_dom"/>
</dbReference>
<feature type="region of interest" description="Disordered" evidence="6">
    <location>
        <begin position="314"/>
        <end position="353"/>
    </location>
</feature>
<dbReference type="Pfam" id="PF00102">
    <property type="entry name" value="Y_phosphatase"/>
    <property type="match status" value="2"/>
</dbReference>
<dbReference type="InterPro" id="IPR003595">
    <property type="entry name" value="Tyr_Pase_cat"/>
</dbReference>
<comment type="catalytic activity">
    <reaction evidence="5">
        <text>O-phospho-L-tyrosyl-[protein] + H2O = L-tyrosyl-[protein] + phosphate</text>
        <dbReference type="Rhea" id="RHEA:10684"/>
        <dbReference type="Rhea" id="RHEA-COMP:10136"/>
        <dbReference type="Rhea" id="RHEA-COMP:20101"/>
        <dbReference type="ChEBI" id="CHEBI:15377"/>
        <dbReference type="ChEBI" id="CHEBI:43474"/>
        <dbReference type="ChEBI" id="CHEBI:46858"/>
        <dbReference type="ChEBI" id="CHEBI:61978"/>
        <dbReference type="EC" id="3.1.3.48"/>
    </reaction>
</comment>
<dbReference type="Gene3D" id="3.90.190.10">
    <property type="entry name" value="Protein tyrosine phosphatase superfamily"/>
    <property type="match status" value="2"/>
</dbReference>
<proteinExistence type="inferred from homology"/>
<protein>
    <recommendedName>
        <fullName evidence="2">protein-tyrosine-phosphatase</fullName>
        <ecNumber evidence="2">3.1.3.48</ecNumber>
    </recommendedName>
</protein>
<dbReference type="EC" id="3.1.3.48" evidence="2"/>
<dbReference type="EMBL" id="JBAMIC010000429">
    <property type="protein sequence ID" value="KAK7089830.1"/>
    <property type="molecule type" value="Genomic_DNA"/>
</dbReference>
<evidence type="ECO:0000256" key="5">
    <source>
        <dbReference type="ARBA" id="ARBA00051722"/>
    </source>
</evidence>
<keyword evidence="7" id="KW-0812">Transmembrane</keyword>
<dbReference type="InterPro" id="IPR050348">
    <property type="entry name" value="Protein-Tyr_Phosphatase"/>
</dbReference>
<organism evidence="10 11">
    <name type="scientific">Littorina saxatilis</name>
    <dbReference type="NCBI Taxonomy" id="31220"/>
    <lineage>
        <taxon>Eukaryota</taxon>
        <taxon>Metazoa</taxon>
        <taxon>Spiralia</taxon>
        <taxon>Lophotrochozoa</taxon>
        <taxon>Mollusca</taxon>
        <taxon>Gastropoda</taxon>
        <taxon>Caenogastropoda</taxon>
        <taxon>Littorinimorpha</taxon>
        <taxon>Littorinoidea</taxon>
        <taxon>Littorinidae</taxon>
        <taxon>Littorina</taxon>
    </lineage>
</organism>